<feature type="transmembrane region" description="Helical" evidence="7">
    <location>
        <begin position="112"/>
        <end position="132"/>
    </location>
</feature>
<evidence type="ECO:0000256" key="6">
    <source>
        <dbReference type="SAM" id="MobiDB-lite"/>
    </source>
</evidence>
<feature type="transmembrane region" description="Helical" evidence="7">
    <location>
        <begin position="198"/>
        <end position="218"/>
    </location>
</feature>
<keyword evidence="3 7" id="KW-0812">Transmembrane</keyword>
<feature type="compositionally biased region" description="Low complexity" evidence="6">
    <location>
        <begin position="328"/>
        <end position="337"/>
    </location>
</feature>
<keyword evidence="4 7" id="KW-1133">Transmembrane helix</keyword>
<feature type="transmembrane region" description="Helical" evidence="7">
    <location>
        <begin position="141"/>
        <end position="161"/>
    </location>
</feature>
<feature type="domain" description="EamA" evidence="8">
    <location>
        <begin position="22"/>
        <end position="157"/>
    </location>
</feature>
<comment type="caution">
    <text evidence="9">The sequence shown here is derived from an EMBL/GenBank/DDBJ whole genome shotgun (WGS) entry which is preliminary data.</text>
</comment>
<name>A0ABS2RLC7_9ACTN</name>
<dbReference type="SUPFAM" id="SSF103481">
    <property type="entry name" value="Multidrug resistance efflux transporter EmrE"/>
    <property type="match status" value="2"/>
</dbReference>
<feature type="region of interest" description="Disordered" evidence="6">
    <location>
        <begin position="315"/>
        <end position="401"/>
    </location>
</feature>
<organism evidence="9 10">
    <name type="scientific">Microlunatus panaciterrae</name>
    <dbReference type="NCBI Taxonomy" id="400768"/>
    <lineage>
        <taxon>Bacteria</taxon>
        <taxon>Bacillati</taxon>
        <taxon>Actinomycetota</taxon>
        <taxon>Actinomycetes</taxon>
        <taxon>Propionibacteriales</taxon>
        <taxon>Propionibacteriaceae</taxon>
        <taxon>Microlunatus</taxon>
    </lineage>
</organism>
<dbReference type="Pfam" id="PF00892">
    <property type="entry name" value="EamA"/>
    <property type="match status" value="2"/>
</dbReference>
<dbReference type="InterPro" id="IPR037185">
    <property type="entry name" value="EmrE-like"/>
</dbReference>
<keyword evidence="10" id="KW-1185">Reference proteome</keyword>
<feature type="compositionally biased region" description="Acidic residues" evidence="6">
    <location>
        <begin position="377"/>
        <end position="393"/>
    </location>
</feature>
<dbReference type="PANTHER" id="PTHR32322:SF2">
    <property type="entry name" value="EAMA DOMAIN-CONTAINING PROTEIN"/>
    <property type="match status" value="1"/>
</dbReference>
<sequence>MTATGGAAITGSLAAASNRTRSGLVLALTSAASFGLSGPLAKSLLETGWTPGAVVAFRIGGAGLLLLLPCLLLVRRSWRPTRRSMAGMTPYGVAAVAGAQLCYFSAVQYLSVGVALLIEYTAPVLLILWSWLRTRRRPSRTVLIGAGLAMLGLVLVLNLTGELALDPVGLLWAFGAAVGCCCYFLLADGNDDAVPPIVMTTAGTVIGALVLGLAAAAQVLPMHAGSRPTTLAGHATSWVLPAAGLVLITAVAAYLTGIAGIRRLGSSMASFVALFEVLFAVVFAIILLAEVPTWTQAVGGVLVIAGIVTVQRGQNGQRPLARRRRPTDTSTPPLTSRAPAATSTHSGTADPVPGSSWAARAAEPGPESADGPAGGGVDDDGAEELLDDGELLADGEAAGSR</sequence>
<feature type="transmembrane region" description="Helical" evidence="7">
    <location>
        <begin position="86"/>
        <end position="106"/>
    </location>
</feature>
<evidence type="ECO:0000256" key="4">
    <source>
        <dbReference type="ARBA" id="ARBA00022989"/>
    </source>
</evidence>
<comment type="subcellular location">
    <subcellularLocation>
        <location evidence="1">Membrane</location>
        <topology evidence="1">Multi-pass membrane protein</topology>
    </subcellularLocation>
</comment>
<dbReference type="PANTHER" id="PTHR32322">
    <property type="entry name" value="INNER MEMBRANE TRANSPORTER"/>
    <property type="match status" value="1"/>
</dbReference>
<proteinExistence type="inferred from homology"/>
<dbReference type="InterPro" id="IPR050638">
    <property type="entry name" value="AA-Vitamin_Transporters"/>
</dbReference>
<dbReference type="RefSeq" id="WP_204917235.1">
    <property type="nucleotide sequence ID" value="NZ_BAAAQP010000002.1"/>
</dbReference>
<evidence type="ECO:0000313" key="10">
    <source>
        <dbReference type="Proteomes" id="UP000704762"/>
    </source>
</evidence>
<evidence type="ECO:0000256" key="1">
    <source>
        <dbReference type="ARBA" id="ARBA00004141"/>
    </source>
</evidence>
<evidence type="ECO:0000256" key="7">
    <source>
        <dbReference type="SAM" id="Phobius"/>
    </source>
</evidence>
<gene>
    <name evidence="9" type="ORF">JOE57_001645</name>
</gene>
<evidence type="ECO:0000313" key="9">
    <source>
        <dbReference type="EMBL" id="MBM7798724.1"/>
    </source>
</evidence>
<evidence type="ECO:0000256" key="5">
    <source>
        <dbReference type="ARBA" id="ARBA00023136"/>
    </source>
</evidence>
<feature type="transmembrane region" description="Helical" evidence="7">
    <location>
        <begin position="294"/>
        <end position="313"/>
    </location>
</feature>
<protein>
    <submittedName>
        <fullName evidence="9">Drug/metabolite transporter (DMT)-like permease</fullName>
    </submittedName>
</protein>
<accession>A0ABS2RLC7</accession>
<feature type="transmembrane region" description="Helical" evidence="7">
    <location>
        <begin position="55"/>
        <end position="74"/>
    </location>
</feature>
<dbReference type="InterPro" id="IPR000620">
    <property type="entry name" value="EamA_dom"/>
</dbReference>
<dbReference type="Proteomes" id="UP000704762">
    <property type="component" value="Unassembled WGS sequence"/>
</dbReference>
<reference evidence="9 10" key="1">
    <citation type="submission" date="2021-01" db="EMBL/GenBank/DDBJ databases">
        <title>Sequencing the genomes of 1000 actinobacteria strains.</title>
        <authorList>
            <person name="Klenk H.-P."/>
        </authorList>
    </citation>
    <scope>NUCLEOTIDE SEQUENCE [LARGE SCALE GENOMIC DNA]</scope>
    <source>
        <strain evidence="9 10">DSM 18662</strain>
    </source>
</reference>
<evidence type="ECO:0000256" key="2">
    <source>
        <dbReference type="ARBA" id="ARBA00007362"/>
    </source>
</evidence>
<comment type="similarity">
    <text evidence="2">Belongs to the EamA transporter family.</text>
</comment>
<evidence type="ECO:0000256" key="3">
    <source>
        <dbReference type="ARBA" id="ARBA00022692"/>
    </source>
</evidence>
<feature type="transmembrane region" description="Helical" evidence="7">
    <location>
        <begin position="268"/>
        <end position="288"/>
    </location>
</feature>
<dbReference type="EMBL" id="JAFBCF010000001">
    <property type="protein sequence ID" value="MBM7798724.1"/>
    <property type="molecule type" value="Genomic_DNA"/>
</dbReference>
<feature type="domain" description="EamA" evidence="8">
    <location>
        <begin position="169"/>
        <end position="309"/>
    </location>
</feature>
<evidence type="ECO:0000259" key="8">
    <source>
        <dbReference type="Pfam" id="PF00892"/>
    </source>
</evidence>
<keyword evidence="5 7" id="KW-0472">Membrane</keyword>
<feature type="transmembrane region" description="Helical" evidence="7">
    <location>
        <begin position="238"/>
        <end position="261"/>
    </location>
</feature>
<feature type="transmembrane region" description="Helical" evidence="7">
    <location>
        <begin position="167"/>
        <end position="186"/>
    </location>
</feature>